<accession>W6JVD2</accession>
<name>W6JVD2_9MICO</name>
<proteinExistence type="predicted"/>
<dbReference type="RefSeq" id="WP_048694021.1">
    <property type="nucleotide sequence ID" value="NZ_HG764815.1"/>
</dbReference>
<dbReference type="STRING" id="1193182.BN11_210027"/>
<sequence length="326" mass="35166">MSVVGSVRELGGFAIRSPLCARHTKRQIAAAVRRGEVRRPGRNRYVVPEVDDQRAFAHEHSAILGVLSAALARDWKVKWVPDKPWLIVTPGRKAGSDLRDLRAQAAHISWAKVTEEERAEGITAPLRTVIDCVRLLPFDEALAVADSALRSRDLTIAELRTAASRSKGAGAARVRRVLLAADGRAENPFESVLRAIASEIDGLHLVPQLQVAKPGLFAVVDIGDRDRKLALEAGLGVSRDEGGFPAARASSHRAGDVRLAQPELRVAGRDVQAGLGAVGDRDLARDGRRYAVAGHAPRRSDHPRPRRVTAVSAWLILAPVSARAGH</sequence>
<evidence type="ECO:0000313" key="2">
    <source>
        <dbReference type="Proteomes" id="UP000035763"/>
    </source>
</evidence>
<dbReference type="OrthoDB" id="4310518at2"/>
<keyword evidence="2" id="KW-1185">Reference proteome</keyword>
<comment type="caution">
    <text evidence="1">The sequence shown here is derived from an EMBL/GenBank/DDBJ whole genome shotgun (WGS) entry which is preliminary data.</text>
</comment>
<dbReference type="Proteomes" id="UP000035763">
    <property type="component" value="Unassembled WGS sequence"/>
</dbReference>
<evidence type="ECO:0000313" key="1">
    <source>
        <dbReference type="EMBL" id="CCH72922.1"/>
    </source>
</evidence>
<gene>
    <name evidence="1" type="ORF">BN11_210027</name>
</gene>
<dbReference type="EMBL" id="CAJA01000124">
    <property type="protein sequence ID" value="CCH72922.1"/>
    <property type="molecule type" value="Genomic_DNA"/>
</dbReference>
<protein>
    <recommendedName>
        <fullName evidence="3">AbiEi antitoxin C-terminal domain-containing protein</fullName>
    </recommendedName>
</protein>
<evidence type="ECO:0008006" key="3">
    <source>
        <dbReference type="Google" id="ProtNLM"/>
    </source>
</evidence>
<organism evidence="1 2">
    <name type="scientific">Nostocoides australiense Ben110</name>
    <dbReference type="NCBI Taxonomy" id="1193182"/>
    <lineage>
        <taxon>Bacteria</taxon>
        <taxon>Bacillati</taxon>
        <taxon>Actinomycetota</taxon>
        <taxon>Actinomycetes</taxon>
        <taxon>Micrococcales</taxon>
        <taxon>Intrasporangiaceae</taxon>
        <taxon>Nostocoides</taxon>
    </lineage>
</organism>
<reference evidence="1 2" key="1">
    <citation type="journal article" date="2013" name="ISME J.">
        <title>A metabolic model for members of the genus Tetrasphaera involved in enhanced biological phosphorus removal.</title>
        <authorList>
            <person name="Kristiansen R."/>
            <person name="Nguyen H.T.T."/>
            <person name="Saunders A.M."/>
            <person name="Nielsen J.L."/>
            <person name="Wimmer R."/>
            <person name="Le V.Q."/>
            <person name="McIlroy S.J."/>
            <person name="Petrovski S."/>
            <person name="Seviour R.J."/>
            <person name="Calteau A."/>
            <person name="Nielsen K.L."/>
            <person name="Nielsen P.H."/>
        </authorList>
    </citation>
    <scope>NUCLEOTIDE SEQUENCE [LARGE SCALE GENOMIC DNA]</scope>
    <source>
        <strain evidence="1 2">Ben110</strain>
    </source>
</reference>
<dbReference type="AlphaFoldDB" id="W6JVD2"/>